<reference evidence="13 14" key="1">
    <citation type="submission" date="2017-05" db="EMBL/GenBank/DDBJ databases">
        <title>Thiocyanate degradation by Thiohalobacter thiocyanaticus FOKN1.</title>
        <authorList>
            <person name="Oshiki M."/>
            <person name="Fukushima T."/>
            <person name="Kawano S."/>
            <person name="Nakagawa J."/>
        </authorList>
    </citation>
    <scope>NUCLEOTIDE SEQUENCE [LARGE SCALE GENOMIC DNA]</scope>
    <source>
        <strain evidence="13 14">FOKN1</strain>
    </source>
</reference>
<sequence length="682" mass="77147">MYKAFLRGVLLHASACAIPSVATAETADEYYQSGFPVVLSATRLAHPQYEAPVAMTVIDRAMIEASGAVDIPDLLRLVPGFQVARASGHTITATYHGLSDQHARRMQVRIDGRPVYSPSIGGVRWTDLPVAIEDIERIEVVRGPNAAALGSNSYLGAINITTLHASQTPRFSAKAQTGNKGFRRGFARYSHSRDALDYRLSLARRLDDGFQEFVDQDSGARLQRHDSMRTSMVNFRADHVAANNDAWELQFGYARGPRGEGMSVHHDPDRTRELTSHYQQLRWHRSESPDDSWTLLAYHNYMDHNEITVTPLSSLFGVPPAQVIALFGRDDPIAVDFSVLEQRFGIELQRSLRLHARLRSTWGVGLREDRVKGRVLFNRDHRIESSLQRLFGNLEWRLRDDLVANLGFTLEHTEFAGTLFSPRLAVNYQFRPRHGMHLSLSRALRHPSILETHADLAVRLSDGTLIDQIMLGNTRVDPERLHAYEIGYLGQFPELHTTVDLKLFHKDIDDRITAVKDKAFPEPLPSPSANLFTNSGRMSINGAEVSITWRPAYRTLVGINHNYTRGKGQALNLINGPGVEYEDLGEDIPTHTSSIFAMHRLSGDWDLSLLYYRVRAMKWLGDGDRVPGYDRLDTRIKKGFRINGQRAHVALTWQNLLDEYIDFRQENTFDTRVYFEVGLSLN</sequence>
<keyword evidence="10" id="KW-0732">Signal</keyword>
<dbReference type="PANTHER" id="PTHR30069:SF27">
    <property type="entry name" value="BLL4766 PROTEIN"/>
    <property type="match status" value="1"/>
</dbReference>
<dbReference type="Pfam" id="PF00593">
    <property type="entry name" value="TonB_dep_Rec_b-barrel"/>
    <property type="match status" value="1"/>
</dbReference>
<proteinExistence type="inferred from homology"/>
<dbReference type="InterPro" id="IPR012910">
    <property type="entry name" value="Plug_dom"/>
</dbReference>
<dbReference type="PROSITE" id="PS52016">
    <property type="entry name" value="TONB_DEPENDENT_REC_3"/>
    <property type="match status" value="1"/>
</dbReference>
<evidence type="ECO:0000256" key="8">
    <source>
        <dbReference type="PROSITE-ProRule" id="PRU01360"/>
    </source>
</evidence>
<evidence type="ECO:0000259" key="11">
    <source>
        <dbReference type="Pfam" id="PF00593"/>
    </source>
</evidence>
<evidence type="ECO:0000256" key="5">
    <source>
        <dbReference type="ARBA" id="ARBA00023077"/>
    </source>
</evidence>
<dbReference type="KEGG" id="ttc:FOKN1_1076"/>
<dbReference type="RefSeq" id="WP_096365452.1">
    <property type="nucleotide sequence ID" value="NZ_AP018052.1"/>
</dbReference>
<dbReference type="GO" id="GO:0044718">
    <property type="term" value="P:siderophore transmembrane transport"/>
    <property type="evidence" value="ECO:0007669"/>
    <property type="project" value="TreeGrafter"/>
</dbReference>
<dbReference type="InterPro" id="IPR039426">
    <property type="entry name" value="TonB-dep_rcpt-like"/>
</dbReference>
<feature type="chain" id="PRO_5012419039" description="TonB-dependent receptor" evidence="10">
    <location>
        <begin position="25"/>
        <end position="682"/>
    </location>
</feature>
<feature type="signal peptide" evidence="10">
    <location>
        <begin position="1"/>
        <end position="24"/>
    </location>
</feature>
<dbReference type="AlphaFoldDB" id="A0A1Z4VPB6"/>
<dbReference type="Proteomes" id="UP000218765">
    <property type="component" value="Chromosome"/>
</dbReference>
<dbReference type="Gene3D" id="2.40.170.20">
    <property type="entry name" value="TonB-dependent receptor, beta-barrel domain"/>
    <property type="match status" value="1"/>
</dbReference>
<evidence type="ECO:0000256" key="6">
    <source>
        <dbReference type="ARBA" id="ARBA00023136"/>
    </source>
</evidence>
<dbReference type="InterPro" id="IPR036942">
    <property type="entry name" value="Beta-barrel_TonB_sf"/>
</dbReference>
<dbReference type="GO" id="GO:0009279">
    <property type="term" value="C:cell outer membrane"/>
    <property type="evidence" value="ECO:0007669"/>
    <property type="project" value="UniProtKB-SubCell"/>
</dbReference>
<dbReference type="InterPro" id="IPR037066">
    <property type="entry name" value="Plug_dom_sf"/>
</dbReference>
<keyword evidence="5 9" id="KW-0798">TonB box</keyword>
<dbReference type="OrthoDB" id="9815954at2"/>
<comment type="subcellular location">
    <subcellularLocation>
        <location evidence="1 8">Cell outer membrane</location>
        <topology evidence="1 8">Multi-pass membrane protein</topology>
    </subcellularLocation>
</comment>
<evidence type="ECO:0000256" key="1">
    <source>
        <dbReference type="ARBA" id="ARBA00004571"/>
    </source>
</evidence>
<feature type="domain" description="TonB-dependent receptor plug" evidence="12">
    <location>
        <begin position="48"/>
        <end position="156"/>
    </location>
</feature>
<dbReference type="SUPFAM" id="SSF56935">
    <property type="entry name" value="Porins"/>
    <property type="match status" value="1"/>
</dbReference>
<evidence type="ECO:0000313" key="14">
    <source>
        <dbReference type="Proteomes" id="UP000218765"/>
    </source>
</evidence>
<feature type="domain" description="TonB-dependent receptor-like beta-barrel" evidence="11">
    <location>
        <begin position="256"/>
        <end position="656"/>
    </location>
</feature>
<evidence type="ECO:0000256" key="9">
    <source>
        <dbReference type="RuleBase" id="RU003357"/>
    </source>
</evidence>
<keyword evidence="2 8" id="KW-0813">Transport</keyword>
<evidence type="ECO:0000313" key="13">
    <source>
        <dbReference type="EMBL" id="BAZ93476.1"/>
    </source>
</evidence>
<evidence type="ECO:0000256" key="2">
    <source>
        <dbReference type="ARBA" id="ARBA00022448"/>
    </source>
</evidence>
<dbReference type="Gene3D" id="2.170.130.10">
    <property type="entry name" value="TonB-dependent receptor, plug domain"/>
    <property type="match status" value="1"/>
</dbReference>
<keyword evidence="7 8" id="KW-0998">Cell outer membrane</keyword>
<comment type="similarity">
    <text evidence="8 9">Belongs to the TonB-dependent receptor family.</text>
</comment>
<dbReference type="PANTHER" id="PTHR30069">
    <property type="entry name" value="TONB-DEPENDENT OUTER MEMBRANE RECEPTOR"/>
    <property type="match status" value="1"/>
</dbReference>
<keyword evidence="6 8" id="KW-0472">Membrane</keyword>
<organism evidence="13 14">
    <name type="scientific">Thiohalobacter thiocyanaticus</name>
    <dbReference type="NCBI Taxonomy" id="585455"/>
    <lineage>
        <taxon>Bacteria</taxon>
        <taxon>Pseudomonadati</taxon>
        <taxon>Pseudomonadota</taxon>
        <taxon>Gammaproteobacteria</taxon>
        <taxon>Thiohalobacterales</taxon>
        <taxon>Thiohalobacteraceae</taxon>
        <taxon>Thiohalobacter</taxon>
    </lineage>
</organism>
<evidence type="ECO:0000259" key="12">
    <source>
        <dbReference type="Pfam" id="PF07715"/>
    </source>
</evidence>
<dbReference type="Pfam" id="PF07715">
    <property type="entry name" value="Plug"/>
    <property type="match status" value="1"/>
</dbReference>
<keyword evidence="4 8" id="KW-0812">Transmembrane</keyword>
<dbReference type="InterPro" id="IPR000531">
    <property type="entry name" value="Beta-barrel_TonB"/>
</dbReference>
<evidence type="ECO:0000256" key="10">
    <source>
        <dbReference type="SAM" id="SignalP"/>
    </source>
</evidence>
<protein>
    <recommendedName>
        <fullName evidence="15">TonB-dependent receptor</fullName>
    </recommendedName>
</protein>
<evidence type="ECO:0000256" key="7">
    <source>
        <dbReference type="ARBA" id="ARBA00023237"/>
    </source>
</evidence>
<gene>
    <name evidence="13" type="ORF">FOKN1_1076</name>
</gene>
<keyword evidence="3 8" id="KW-1134">Transmembrane beta strand</keyword>
<accession>A0A1Z4VPB6</accession>
<dbReference type="EMBL" id="AP018052">
    <property type="protein sequence ID" value="BAZ93476.1"/>
    <property type="molecule type" value="Genomic_DNA"/>
</dbReference>
<evidence type="ECO:0000256" key="3">
    <source>
        <dbReference type="ARBA" id="ARBA00022452"/>
    </source>
</evidence>
<keyword evidence="14" id="KW-1185">Reference proteome</keyword>
<evidence type="ECO:0008006" key="15">
    <source>
        <dbReference type="Google" id="ProtNLM"/>
    </source>
</evidence>
<name>A0A1Z4VPB6_9GAMM</name>
<dbReference type="GO" id="GO:0015344">
    <property type="term" value="F:siderophore uptake transmembrane transporter activity"/>
    <property type="evidence" value="ECO:0007669"/>
    <property type="project" value="TreeGrafter"/>
</dbReference>
<evidence type="ECO:0000256" key="4">
    <source>
        <dbReference type="ARBA" id="ARBA00022692"/>
    </source>
</evidence>